<dbReference type="InterPro" id="IPR016181">
    <property type="entry name" value="Acyl_CoA_acyltransferase"/>
</dbReference>
<evidence type="ECO:0000313" key="3">
    <source>
        <dbReference type="Proteomes" id="UP000016160"/>
    </source>
</evidence>
<evidence type="ECO:0000313" key="2">
    <source>
        <dbReference type="EMBL" id="CDF77851.1"/>
    </source>
</evidence>
<dbReference type="SUPFAM" id="SSF55729">
    <property type="entry name" value="Acyl-CoA N-acyltransferases (Nat)"/>
    <property type="match status" value="1"/>
</dbReference>
<sequence length="172" mass="19401">MYISATKRLYFEELNTSDAPFILELMNTPHWLEHIGDRNIKTLEDAKNVITNTHLKSYREHGFGFYKLLLKSENLSPIGVCGLIKRPELDGVDIGFAFLPAYERQGLGSESALEIIKLAETKFNLKEVLAIVSPENSASIKLLEKLGLTYQKNVTPFSDGKELLLFSKTLKP</sequence>
<dbReference type="PROSITE" id="PS51186">
    <property type="entry name" value="GNAT"/>
    <property type="match status" value="1"/>
</dbReference>
<dbReference type="Gene3D" id="3.40.630.30">
    <property type="match status" value="1"/>
</dbReference>
<evidence type="ECO:0000259" key="1">
    <source>
        <dbReference type="PROSITE" id="PS51186"/>
    </source>
</evidence>
<name>T2KHG7_FORAG</name>
<dbReference type="AlphaFoldDB" id="T2KHG7"/>
<reference evidence="2 3" key="1">
    <citation type="journal article" date="2013" name="Appl. Environ. Microbiol.">
        <title>The genome of the alga-associated marine flavobacterium Formosa agariphila KMM 3901T reveals a broad potential for degradation of algal polysaccharides.</title>
        <authorList>
            <person name="Mann A.J."/>
            <person name="Hahnke R.L."/>
            <person name="Huang S."/>
            <person name="Werner J."/>
            <person name="Xing P."/>
            <person name="Barbeyron T."/>
            <person name="Huettel B."/>
            <person name="Stueber K."/>
            <person name="Reinhardt R."/>
            <person name="Harder J."/>
            <person name="Gloeckner F.O."/>
            <person name="Amann R.I."/>
            <person name="Teeling H."/>
        </authorList>
    </citation>
    <scope>NUCLEOTIDE SEQUENCE [LARGE SCALE GENOMIC DNA]</scope>
    <source>
        <strain evidence="3">DSM 15362 / KCTC 12365 / LMG 23005 / KMM 3901</strain>
    </source>
</reference>
<dbReference type="Pfam" id="PF13302">
    <property type="entry name" value="Acetyltransf_3"/>
    <property type="match status" value="1"/>
</dbReference>
<dbReference type="STRING" id="1347342.BN863_1390"/>
<dbReference type="Proteomes" id="UP000016160">
    <property type="component" value="Chromosome"/>
</dbReference>
<feature type="domain" description="N-acetyltransferase" evidence="1">
    <location>
        <begin position="9"/>
        <end position="171"/>
    </location>
</feature>
<protein>
    <submittedName>
        <fullName evidence="2">GCN5-related N-acetyltransferase</fullName>
    </submittedName>
</protein>
<gene>
    <name evidence="2" type="ORF">BN863_1390</name>
</gene>
<dbReference type="PANTHER" id="PTHR43792">
    <property type="entry name" value="GNAT FAMILY, PUTATIVE (AFU_ORTHOLOGUE AFUA_3G00765)-RELATED-RELATED"/>
    <property type="match status" value="1"/>
</dbReference>
<proteinExistence type="predicted"/>
<dbReference type="PATRIC" id="fig|1347342.6.peg.141"/>
<dbReference type="InterPro" id="IPR000182">
    <property type="entry name" value="GNAT_dom"/>
</dbReference>
<keyword evidence="3" id="KW-1185">Reference proteome</keyword>
<organism evidence="2 3">
    <name type="scientific">Formosa agariphila (strain DSM 15362 / KCTC 12365 / LMG 23005 / KMM 3901 / M-2Alg 35-1)</name>
    <dbReference type="NCBI Taxonomy" id="1347342"/>
    <lineage>
        <taxon>Bacteria</taxon>
        <taxon>Pseudomonadati</taxon>
        <taxon>Bacteroidota</taxon>
        <taxon>Flavobacteriia</taxon>
        <taxon>Flavobacteriales</taxon>
        <taxon>Flavobacteriaceae</taxon>
        <taxon>Formosa</taxon>
    </lineage>
</organism>
<dbReference type="InterPro" id="IPR051531">
    <property type="entry name" value="N-acetyltransferase"/>
</dbReference>
<dbReference type="RefSeq" id="WP_038526220.1">
    <property type="nucleotide sequence ID" value="NZ_HG315671.1"/>
</dbReference>
<accession>T2KHG7</accession>
<dbReference type="GO" id="GO:0016747">
    <property type="term" value="F:acyltransferase activity, transferring groups other than amino-acyl groups"/>
    <property type="evidence" value="ECO:0007669"/>
    <property type="project" value="InterPro"/>
</dbReference>
<dbReference type="EMBL" id="HG315671">
    <property type="protein sequence ID" value="CDF77851.1"/>
    <property type="molecule type" value="Genomic_DNA"/>
</dbReference>
<dbReference type="eggNOG" id="COG1670">
    <property type="taxonomic scope" value="Bacteria"/>
</dbReference>
<dbReference type="OrthoDB" id="9798081at2"/>
<dbReference type="HOGENOM" id="CLU_013985_3_1_10"/>
<dbReference type="PANTHER" id="PTHR43792:SF1">
    <property type="entry name" value="N-ACETYLTRANSFERASE DOMAIN-CONTAINING PROTEIN"/>
    <property type="match status" value="1"/>
</dbReference>
<keyword evidence="2" id="KW-0808">Transferase</keyword>